<dbReference type="AlphaFoldDB" id="A0AAN6QIU3"/>
<comment type="caution">
    <text evidence="3">The sequence shown here is derived from an EMBL/GenBank/DDBJ whole genome shotgun (WGS) entry which is preliminary data.</text>
</comment>
<organism evidence="3 4">
    <name type="scientific">Canariomyces notabilis</name>
    <dbReference type="NCBI Taxonomy" id="2074819"/>
    <lineage>
        <taxon>Eukaryota</taxon>
        <taxon>Fungi</taxon>
        <taxon>Dikarya</taxon>
        <taxon>Ascomycota</taxon>
        <taxon>Pezizomycotina</taxon>
        <taxon>Sordariomycetes</taxon>
        <taxon>Sordariomycetidae</taxon>
        <taxon>Sordariales</taxon>
        <taxon>Chaetomiaceae</taxon>
        <taxon>Canariomyces</taxon>
    </lineage>
</organism>
<evidence type="ECO:0000256" key="1">
    <source>
        <dbReference type="SAM" id="Coils"/>
    </source>
</evidence>
<gene>
    <name evidence="3" type="ORF">N656DRAFT_783692</name>
</gene>
<sequence length="259" mass="28975">MAASAQPEAVIVVADSPIPPKRPSRAPKPSAKARETMQSLEDAATTSKRTTNTVTRKAINEQQNETREISTEQRNMICEQRNMICEQRNMICELRDVVSKQQYTIQQLSEELRQAREVIDALARNAAFPHTTQTSPRASYAEVARTPPASQPSGLRTISLSNTAPTTLTDTLFCTVDTSRVEEREKGKVQVADIRKTIEAEIQTHQNQGNWRCAAVVKEARNPDRIRVICRDESEVALVIPPTKTAMLQNMAHADEPKW</sequence>
<name>A0AAN6QIU3_9PEZI</name>
<keyword evidence="4" id="KW-1185">Reference proteome</keyword>
<feature type="region of interest" description="Disordered" evidence="2">
    <location>
        <begin position="130"/>
        <end position="160"/>
    </location>
</feature>
<dbReference type="EMBL" id="MU853359">
    <property type="protein sequence ID" value="KAK4109025.1"/>
    <property type="molecule type" value="Genomic_DNA"/>
</dbReference>
<evidence type="ECO:0000313" key="4">
    <source>
        <dbReference type="Proteomes" id="UP001302812"/>
    </source>
</evidence>
<feature type="region of interest" description="Disordered" evidence="2">
    <location>
        <begin position="1"/>
        <end position="50"/>
    </location>
</feature>
<proteinExistence type="predicted"/>
<reference evidence="3" key="1">
    <citation type="journal article" date="2023" name="Mol. Phylogenet. Evol.">
        <title>Genome-scale phylogeny and comparative genomics of the fungal order Sordariales.</title>
        <authorList>
            <person name="Hensen N."/>
            <person name="Bonometti L."/>
            <person name="Westerberg I."/>
            <person name="Brannstrom I.O."/>
            <person name="Guillou S."/>
            <person name="Cros-Aarteil S."/>
            <person name="Calhoun S."/>
            <person name="Haridas S."/>
            <person name="Kuo A."/>
            <person name="Mondo S."/>
            <person name="Pangilinan J."/>
            <person name="Riley R."/>
            <person name="LaButti K."/>
            <person name="Andreopoulos B."/>
            <person name="Lipzen A."/>
            <person name="Chen C."/>
            <person name="Yan M."/>
            <person name="Daum C."/>
            <person name="Ng V."/>
            <person name="Clum A."/>
            <person name="Steindorff A."/>
            <person name="Ohm R.A."/>
            <person name="Martin F."/>
            <person name="Silar P."/>
            <person name="Natvig D.O."/>
            <person name="Lalanne C."/>
            <person name="Gautier V."/>
            <person name="Ament-Velasquez S.L."/>
            <person name="Kruys A."/>
            <person name="Hutchinson M.I."/>
            <person name="Powell A.J."/>
            <person name="Barry K."/>
            <person name="Miller A.N."/>
            <person name="Grigoriev I.V."/>
            <person name="Debuchy R."/>
            <person name="Gladieux P."/>
            <person name="Hiltunen Thoren M."/>
            <person name="Johannesson H."/>
        </authorList>
    </citation>
    <scope>NUCLEOTIDE SEQUENCE</scope>
    <source>
        <strain evidence="3">CBS 508.74</strain>
    </source>
</reference>
<feature type="coiled-coil region" evidence="1">
    <location>
        <begin position="98"/>
        <end position="125"/>
    </location>
</feature>
<accession>A0AAN6QIU3</accession>
<reference evidence="3" key="2">
    <citation type="submission" date="2023-05" db="EMBL/GenBank/DDBJ databases">
        <authorList>
            <consortium name="Lawrence Berkeley National Laboratory"/>
            <person name="Steindorff A."/>
            <person name="Hensen N."/>
            <person name="Bonometti L."/>
            <person name="Westerberg I."/>
            <person name="Brannstrom I.O."/>
            <person name="Guillou S."/>
            <person name="Cros-Aarteil S."/>
            <person name="Calhoun S."/>
            <person name="Haridas S."/>
            <person name="Kuo A."/>
            <person name="Mondo S."/>
            <person name="Pangilinan J."/>
            <person name="Riley R."/>
            <person name="Labutti K."/>
            <person name="Andreopoulos B."/>
            <person name="Lipzen A."/>
            <person name="Chen C."/>
            <person name="Yanf M."/>
            <person name="Daum C."/>
            <person name="Ng V."/>
            <person name="Clum A."/>
            <person name="Ohm R."/>
            <person name="Martin F."/>
            <person name="Silar P."/>
            <person name="Natvig D."/>
            <person name="Lalanne C."/>
            <person name="Gautier V."/>
            <person name="Ament-Velasquez S.L."/>
            <person name="Kruys A."/>
            <person name="Hutchinson M.I."/>
            <person name="Powell A.J."/>
            <person name="Barry K."/>
            <person name="Miller A.N."/>
            <person name="Grigoriev I.V."/>
            <person name="Debuchy R."/>
            <person name="Gladieux P."/>
            <person name="Thoren M.H."/>
            <person name="Johannesson H."/>
        </authorList>
    </citation>
    <scope>NUCLEOTIDE SEQUENCE</scope>
    <source>
        <strain evidence="3">CBS 508.74</strain>
    </source>
</reference>
<dbReference type="Proteomes" id="UP001302812">
    <property type="component" value="Unassembled WGS sequence"/>
</dbReference>
<dbReference type="GeneID" id="89940135"/>
<feature type="compositionally biased region" description="Polar residues" evidence="2">
    <location>
        <begin position="151"/>
        <end position="160"/>
    </location>
</feature>
<protein>
    <submittedName>
        <fullName evidence="3">Uncharacterized protein</fullName>
    </submittedName>
</protein>
<dbReference type="RefSeq" id="XP_064666595.1">
    <property type="nucleotide sequence ID" value="XM_064816010.1"/>
</dbReference>
<evidence type="ECO:0000256" key="2">
    <source>
        <dbReference type="SAM" id="MobiDB-lite"/>
    </source>
</evidence>
<keyword evidence="1" id="KW-0175">Coiled coil</keyword>
<evidence type="ECO:0000313" key="3">
    <source>
        <dbReference type="EMBL" id="KAK4109025.1"/>
    </source>
</evidence>